<organism evidence="2 3">
    <name type="scientific">Brachionus plicatilis</name>
    <name type="common">Marine rotifer</name>
    <name type="synonym">Brachionus muelleri</name>
    <dbReference type="NCBI Taxonomy" id="10195"/>
    <lineage>
        <taxon>Eukaryota</taxon>
        <taxon>Metazoa</taxon>
        <taxon>Spiralia</taxon>
        <taxon>Gnathifera</taxon>
        <taxon>Rotifera</taxon>
        <taxon>Eurotatoria</taxon>
        <taxon>Monogononta</taxon>
        <taxon>Pseudotrocha</taxon>
        <taxon>Ploima</taxon>
        <taxon>Brachionidae</taxon>
        <taxon>Brachionus</taxon>
    </lineage>
</organism>
<comment type="caution">
    <text evidence="2">The sequence shown here is derived from an EMBL/GenBank/DDBJ whole genome shotgun (WGS) entry which is preliminary data.</text>
</comment>
<dbReference type="EMBL" id="REGN01003320">
    <property type="protein sequence ID" value="RNA23243.1"/>
    <property type="molecule type" value="Genomic_DNA"/>
</dbReference>
<evidence type="ECO:0000256" key="1">
    <source>
        <dbReference type="SAM" id="SignalP"/>
    </source>
</evidence>
<protein>
    <submittedName>
        <fullName evidence="2">Uncharacterized protein</fullName>
    </submittedName>
</protein>
<keyword evidence="1" id="KW-0732">Signal</keyword>
<reference evidence="2 3" key="1">
    <citation type="journal article" date="2018" name="Sci. Rep.">
        <title>Genomic signatures of local adaptation to the degree of environmental predictability in rotifers.</title>
        <authorList>
            <person name="Franch-Gras L."/>
            <person name="Hahn C."/>
            <person name="Garcia-Roger E.M."/>
            <person name="Carmona M.J."/>
            <person name="Serra M."/>
            <person name="Gomez A."/>
        </authorList>
    </citation>
    <scope>NUCLEOTIDE SEQUENCE [LARGE SCALE GENOMIC DNA]</scope>
    <source>
        <strain evidence="2">HYR1</strain>
    </source>
</reference>
<proteinExistence type="predicted"/>
<sequence>MALLILGLLSIPSEVYPSCRLNVTERFLMVVLELKSSPCYKICIRGWEEFLCFLVELFKINLLLSTHNIKVMEFISEQLWNISLKKFISVMGKNQQDFFLE</sequence>
<dbReference type="AlphaFoldDB" id="A0A3M7RI47"/>
<keyword evidence="3" id="KW-1185">Reference proteome</keyword>
<evidence type="ECO:0000313" key="3">
    <source>
        <dbReference type="Proteomes" id="UP000276133"/>
    </source>
</evidence>
<feature type="chain" id="PRO_5017976137" evidence="1">
    <location>
        <begin position="18"/>
        <end position="101"/>
    </location>
</feature>
<dbReference type="Proteomes" id="UP000276133">
    <property type="component" value="Unassembled WGS sequence"/>
</dbReference>
<evidence type="ECO:0000313" key="2">
    <source>
        <dbReference type="EMBL" id="RNA23243.1"/>
    </source>
</evidence>
<gene>
    <name evidence="2" type="ORF">BpHYR1_019534</name>
</gene>
<accession>A0A3M7RI47</accession>
<feature type="signal peptide" evidence="1">
    <location>
        <begin position="1"/>
        <end position="17"/>
    </location>
</feature>
<name>A0A3M7RI47_BRAPC</name>